<accession>A0A7C4M0S2</accession>
<dbReference type="GO" id="GO:0008443">
    <property type="term" value="F:phosphofructokinase activity"/>
    <property type="evidence" value="ECO:0007669"/>
    <property type="project" value="TreeGrafter"/>
</dbReference>
<reference evidence="8" key="1">
    <citation type="journal article" date="2020" name="mSystems">
        <title>Genome- and Community-Level Interaction Insights into Carbon Utilization and Element Cycling Functions of Hydrothermarchaeota in Hydrothermal Sediment.</title>
        <authorList>
            <person name="Zhou Z."/>
            <person name="Liu Y."/>
            <person name="Xu W."/>
            <person name="Pan J."/>
            <person name="Luo Z.H."/>
            <person name="Li M."/>
        </authorList>
    </citation>
    <scope>NUCLEOTIDE SEQUENCE [LARGE SCALE GENOMIC DNA]</scope>
    <source>
        <strain evidence="8">SpSt-579</strain>
    </source>
</reference>
<dbReference type="InterPro" id="IPR029056">
    <property type="entry name" value="Ribokinase-like"/>
</dbReference>
<evidence type="ECO:0000259" key="7">
    <source>
        <dbReference type="Pfam" id="PF00294"/>
    </source>
</evidence>
<dbReference type="InterPro" id="IPR002173">
    <property type="entry name" value="Carboh/pur_kinase_PfkB_CS"/>
</dbReference>
<dbReference type="EMBL" id="DSYQ01000016">
    <property type="protein sequence ID" value="HGT71269.1"/>
    <property type="molecule type" value="Genomic_DNA"/>
</dbReference>
<gene>
    <name evidence="8" type="ORF">ENT43_03355</name>
</gene>
<dbReference type="PROSITE" id="PS00584">
    <property type="entry name" value="PFKB_KINASES_2"/>
    <property type="match status" value="1"/>
</dbReference>
<evidence type="ECO:0000256" key="5">
    <source>
        <dbReference type="ARBA" id="ARBA00022840"/>
    </source>
</evidence>
<dbReference type="GO" id="GO:0005829">
    <property type="term" value="C:cytosol"/>
    <property type="evidence" value="ECO:0007669"/>
    <property type="project" value="TreeGrafter"/>
</dbReference>
<organism evidence="8">
    <name type="scientific">candidate division CPR3 bacterium</name>
    <dbReference type="NCBI Taxonomy" id="2268181"/>
    <lineage>
        <taxon>Bacteria</taxon>
        <taxon>Bacteria division CPR3</taxon>
    </lineage>
</organism>
<evidence type="ECO:0000256" key="6">
    <source>
        <dbReference type="PIRNR" id="PIRNR000535"/>
    </source>
</evidence>
<dbReference type="GO" id="GO:0005524">
    <property type="term" value="F:ATP binding"/>
    <property type="evidence" value="ECO:0007669"/>
    <property type="project" value="UniProtKB-KW"/>
</dbReference>
<keyword evidence="4 8" id="KW-0418">Kinase</keyword>
<sequence>MILTVTINPLLERRLFFKNVSLGKTQRAIKEIFYAGGKGINVSRQLNYLGLQNQAFTFLGGNNGKILRHCLQKDKIDFTVISTKSETRIADLIIEEEKKRVTSFLGINPKITNDEVNEFKTKLNKMIQNCSIVVFSGSSPCEETDDIFSYGINLANEHDKISILDTYGNHLQKSLSAQPTVVHNNITELENTLNIDLSTEENKINYLLDLNKKGIKWIFLTDNEKPIYASKSGFIYKVEFPQIDVYDSTGSGDAFTAGVAFSLENSFAEATEYNKKIEMISVFLIISVTSLFNVQAN</sequence>
<dbReference type="Gene3D" id="3.40.1190.20">
    <property type="match status" value="1"/>
</dbReference>
<dbReference type="PIRSF" id="PIRSF000535">
    <property type="entry name" value="1PFK/6PFK/LacC"/>
    <property type="match status" value="1"/>
</dbReference>
<keyword evidence="2 6" id="KW-0808">Transferase</keyword>
<dbReference type="Pfam" id="PF00294">
    <property type="entry name" value="PfkB"/>
    <property type="match status" value="1"/>
</dbReference>
<dbReference type="PANTHER" id="PTHR46566">
    <property type="entry name" value="1-PHOSPHOFRUCTOKINASE-RELATED"/>
    <property type="match status" value="1"/>
</dbReference>
<evidence type="ECO:0000256" key="2">
    <source>
        <dbReference type="ARBA" id="ARBA00022679"/>
    </source>
</evidence>
<comment type="caution">
    <text evidence="8">The sequence shown here is derived from an EMBL/GenBank/DDBJ whole genome shotgun (WGS) entry which is preliminary data.</text>
</comment>
<evidence type="ECO:0000256" key="4">
    <source>
        <dbReference type="ARBA" id="ARBA00022777"/>
    </source>
</evidence>
<protein>
    <submittedName>
        <fullName evidence="8">1-phosphofructokinase</fullName>
    </submittedName>
</protein>
<dbReference type="InterPro" id="IPR011611">
    <property type="entry name" value="PfkB_dom"/>
</dbReference>
<evidence type="ECO:0000256" key="3">
    <source>
        <dbReference type="ARBA" id="ARBA00022741"/>
    </source>
</evidence>
<dbReference type="SUPFAM" id="SSF53613">
    <property type="entry name" value="Ribokinase-like"/>
    <property type="match status" value="1"/>
</dbReference>
<comment type="similarity">
    <text evidence="1">Belongs to the carbohydrate kinase PfkB family.</text>
</comment>
<keyword evidence="5" id="KW-0067">ATP-binding</keyword>
<proteinExistence type="inferred from homology"/>
<dbReference type="AlphaFoldDB" id="A0A7C4M0S2"/>
<dbReference type="PROSITE" id="PS00583">
    <property type="entry name" value="PFKB_KINASES_1"/>
    <property type="match status" value="1"/>
</dbReference>
<dbReference type="InterPro" id="IPR017583">
    <property type="entry name" value="Tagatose/fructose_Pkinase"/>
</dbReference>
<name>A0A7C4M0S2_UNCC3</name>
<feature type="domain" description="Carbohydrate kinase PfkB" evidence="7">
    <location>
        <begin position="32"/>
        <end position="265"/>
    </location>
</feature>
<dbReference type="PANTHER" id="PTHR46566:SF1">
    <property type="entry name" value="1-PHOSPHOFRUCTOKINASE"/>
    <property type="match status" value="1"/>
</dbReference>
<keyword evidence="3" id="KW-0547">Nucleotide-binding</keyword>
<evidence type="ECO:0000256" key="1">
    <source>
        <dbReference type="ARBA" id="ARBA00010688"/>
    </source>
</evidence>
<evidence type="ECO:0000313" key="8">
    <source>
        <dbReference type="EMBL" id="HGT71269.1"/>
    </source>
</evidence>